<dbReference type="InterPro" id="IPR005624">
    <property type="entry name" value="PduO/GlcC-like"/>
</dbReference>
<accession>A0A4V1EHY6</accession>
<dbReference type="EMBL" id="CP040078">
    <property type="protein sequence ID" value="QCP51900.1"/>
    <property type="molecule type" value="Genomic_DNA"/>
</dbReference>
<evidence type="ECO:0000313" key="2">
    <source>
        <dbReference type="Proteomes" id="UP000298656"/>
    </source>
</evidence>
<dbReference type="SUPFAM" id="SSF143744">
    <property type="entry name" value="GlcG-like"/>
    <property type="match status" value="1"/>
</dbReference>
<dbReference type="KEGG" id="tvl:FAZ95_22030"/>
<proteinExistence type="predicted"/>
<name>A0A4V1EHY6_9BURK</name>
<dbReference type="RefSeq" id="WP_137334673.1">
    <property type="nucleotide sequence ID" value="NZ_CP040078.1"/>
</dbReference>
<dbReference type="OrthoDB" id="1684899at2"/>
<reference evidence="1 2" key="1">
    <citation type="submission" date="2019-05" db="EMBL/GenBank/DDBJ databases">
        <title>Burkholderia sp. DHOD12, isolated from subtropical forest soil.</title>
        <authorList>
            <person name="Gao Z.-H."/>
            <person name="Qiu L.-H."/>
        </authorList>
    </citation>
    <scope>NUCLEOTIDE SEQUENCE [LARGE SCALE GENOMIC DNA]</scope>
    <source>
        <strain evidence="1 2">DHOD12</strain>
    </source>
</reference>
<protein>
    <submittedName>
        <fullName evidence="1">Heme-binding protein</fullName>
    </submittedName>
</protein>
<dbReference type="Proteomes" id="UP000298656">
    <property type="component" value="Chromosome 2"/>
</dbReference>
<gene>
    <name evidence="1" type="ORF">FAZ95_22030</name>
</gene>
<sequence>MQSLSLEIADKLLTAACTHARSAYAKPVCVAVCDAFGFLIVFRRMDGAPVRSIQLAQQKAYTCTRMGTSTVAFLERLRADDVPIGFFCDPLLTALPGGALLADAHGRVLGAIGVSGLAPADDQALAEQVAARLLGLAG</sequence>
<dbReference type="PANTHER" id="PTHR34309">
    <property type="entry name" value="SLR1406 PROTEIN"/>
    <property type="match status" value="1"/>
</dbReference>
<dbReference type="AlphaFoldDB" id="A0A4V1EHY6"/>
<dbReference type="InterPro" id="IPR052517">
    <property type="entry name" value="GlcG_carb_metab_protein"/>
</dbReference>
<organism evidence="1 2">
    <name type="scientific">Trinickia violacea</name>
    <dbReference type="NCBI Taxonomy" id="2571746"/>
    <lineage>
        <taxon>Bacteria</taxon>
        <taxon>Pseudomonadati</taxon>
        <taxon>Pseudomonadota</taxon>
        <taxon>Betaproteobacteria</taxon>
        <taxon>Burkholderiales</taxon>
        <taxon>Burkholderiaceae</taxon>
        <taxon>Trinickia</taxon>
    </lineage>
</organism>
<keyword evidence="2" id="KW-1185">Reference proteome</keyword>
<dbReference type="Pfam" id="PF03928">
    <property type="entry name" value="HbpS-like"/>
    <property type="match status" value="1"/>
</dbReference>
<evidence type="ECO:0000313" key="1">
    <source>
        <dbReference type="EMBL" id="QCP51900.1"/>
    </source>
</evidence>
<dbReference type="Gene3D" id="3.30.450.150">
    <property type="entry name" value="Haem-degrading domain"/>
    <property type="match status" value="1"/>
</dbReference>
<dbReference type="PANTHER" id="PTHR34309:SF1">
    <property type="entry name" value="PROTEIN GLCG"/>
    <property type="match status" value="1"/>
</dbReference>
<dbReference type="InterPro" id="IPR038084">
    <property type="entry name" value="PduO/GlcC-like_sf"/>
</dbReference>